<keyword evidence="1" id="KW-0732">Signal</keyword>
<organism evidence="2 3">
    <name type="scientific">Letharia columbiana</name>
    <dbReference type="NCBI Taxonomy" id="112416"/>
    <lineage>
        <taxon>Eukaryota</taxon>
        <taxon>Fungi</taxon>
        <taxon>Dikarya</taxon>
        <taxon>Ascomycota</taxon>
        <taxon>Pezizomycotina</taxon>
        <taxon>Lecanoromycetes</taxon>
        <taxon>OSLEUM clade</taxon>
        <taxon>Lecanoromycetidae</taxon>
        <taxon>Lecanorales</taxon>
        <taxon>Lecanorineae</taxon>
        <taxon>Parmeliaceae</taxon>
        <taxon>Letharia</taxon>
    </lineage>
</organism>
<feature type="chain" id="PRO_5034416538" evidence="1">
    <location>
        <begin position="27"/>
        <end position="164"/>
    </location>
</feature>
<evidence type="ECO:0000313" key="2">
    <source>
        <dbReference type="EMBL" id="KAF6240058.1"/>
    </source>
</evidence>
<protein>
    <submittedName>
        <fullName evidence="2">Uncharacterized protein</fullName>
    </submittedName>
</protein>
<comment type="caution">
    <text evidence="2">The sequence shown here is derived from an EMBL/GenBank/DDBJ whole genome shotgun (WGS) entry which is preliminary data.</text>
</comment>
<name>A0A8H6L927_9LECA</name>
<sequence length="164" mass="18377">MPEVQIAWFMHASLMLFPVQVEPGCAITQRPPLPSPIARREQVFLRPSHPFQAAESQEANQFLTTCVIPCTVDGARERENSVHVAYYRRRQCRLEEGSSADIFNEIYLGCLGTASNSKLRGYPLSSCERASDRIAADTLGRLVLLDLGDWMDGRRIPSDARLVV</sequence>
<dbReference type="EMBL" id="JACCJC010000004">
    <property type="protein sequence ID" value="KAF6240058.1"/>
    <property type="molecule type" value="Genomic_DNA"/>
</dbReference>
<dbReference type="RefSeq" id="XP_037169327.1">
    <property type="nucleotide sequence ID" value="XM_037303605.1"/>
</dbReference>
<evidence type="ECO:0000256" key="1">
    <source>
        <dbReference type="SAM" id="SignalP"/>
    </source>
</evidence>
<gene>
    <name evidence="2" type="ORF">HO173_001668</name>
</gene>
<keyword evidence="3" id="KW-1185">Reference proteome</keyword>
<proteinExistence type="predicted"/>
<evidence type="ECO:0000313" key="3">
    <source>
        <dbReference type="Proteomes" id="UP000578531"/>
    </source>
</evidence>
<dbReference type="AlphaFoldDB" id="A0A8H6L927"/>
<dbReference type="Proteomes" id="UP000578531">
    <property type="component" value="Unassembled WGS sequence"/>
</dbReference>
<feature type="signal peptide" evidence="1">
    <location>
        <begin position="1"/>
        <end position="26"/>
    </location>
</feature>
<dbReference type="GeneID" id="59283342"/>
<reference evidence="2 3" key="1">
    <citation type="journal article" date="2020" name="Genomics">
        <title>Complete, high-quality genomes from long-read metagenomic sequencing of two wolf lichen thalli reveals enigmatic genome architecture.</title>
        <authorList>
            <person name="McKenzie S.K."/>
            <person name="Walston R.F."/>
            <person name="Allen J.L."/>
        </authorList>
    </citation>
    <scope>NUCLEOTIDE SEQUENCE [LARGE SCALE GENOMIC DNA]</scope>
    <source>
        <strain evidence="2">WasteWater2</strain>
    </source>
</reference>
<accession>A0A8H6L927</accession>